<accession>A0ABW2ZY23</accession>
<dbReference type="Pfam" id="PF00392">
    <property type="entry name" value="GntR"/>
    <property type="match status" value="1"/>
</dbReference>
<keyword evidence="3" id="KW-0804">Transcription</keyword>
<feature type="non-terminal residue" evidence="5">
    <location>
        <position position="127"/>
    </location>
</feature>
<protein>
    <submittedName>
        <fullName evidence="5">GntR family transcriptional regulator</fullName>
    </submittedName>
</protein>
<name>A0ABW2ZY23_9ACTN</name>
<reference evidence="6" key="1">
    <citation type="journal article" date="2019" name="Int. J. Syst. Evol. Microbiol.">
        <title>The Global Catalogue of Microorganisms (GCM) 10K type strain sequencing project: providing services to taxonomists for standard genome sequencing and annotation.</title>
        <authorList>
            <consortium name="The Broad Institute Genomics Platform"/>
            <consortium name="The Broad Institute Genome Sequencing Center for Infectious Disease"/>
            <person name="Wu L."/>
            <person name="Ma J."/>
        </authorList>
    </citation>
    <scope>NUCLEOTIDE SEQUENCE [LARGE SCALE GENOMIC DNA]</scope>
    <source>
        <strain evidence="6">JCM 32148</strain>
    </source>
</reference>
<keyword evidence="2" id="KW-0238">DNA-binding</keyword>
<dbReference type="PROSITE" id="PS50949">
    <property type="entry name" value="HTH_GNTR"/>
    <property type="match status" value="1"/>
</dbReference>
<evidence type="ECO:0000256" key="2">
    <source>
        <dbReference type="ARBA" id="ARBA00023125"/>
    </source>
</evidence>
<dbReference type="InterPro" id="IPR000524">
    <property type="entry name" value="Tscrpt_reg_HTH_GntR"/>
</dbReference>
<dbReference type="Gene3D" id="1.10.10.10">
    <property type="entry name" value="Winged helix-like DNA-binding domain superfamily/Winged helix DNA-binding domain"/>
    <property type="match status" value="1"/>
</dbReference>
<keyword evidence="1" id="KW-0805">Transcription regulation</keyword>
<proteinExistence type="predicted"/>
<dbReference type="InterPro" id="IPR036390">
    <property type="entry name" value="WH_DNA-bd_sf"/>
</dbReference>
<feature type="domain" description="HTH gntR-type" evidence="4">
    <location>
        <begin position="71"/>
        <end position="127"/>
    </location>
</feature>
<keyword evidence="6" id="KW-1185">Reference proteome</keyword>
<organism evidence="5 6">
    <name type="scientific">Micromonospora azadirachtae</name>
    <dbReference type="NCBI Taxonomy" id="1970735"/>
    <lineage>
        <taxon>Bacteria</taxon>
        <taxon>Bacillati</taxon>
        <taxon>Actinomycetota</taxon>
        <taxon>Actinomycetes</taxon>
        <taxon>Micromonosporales</taxon>
        <taxon>Micromonosporaceae</taxon>
        <taxon>Micromonospora</taxon>
    </lineage>
</organism>
<evidence type="ECO:0000259" key="4">
    <source>
        <dbReference type="PROSITE" id="PS50949"/>
    </source>
</evidence>
<evidence type="ECO:0000313" key="6">
    <source>
        <dbReference type="Proteomes" id="UP001597053"/>
    </source>
</evidence>
<comment type="caution">
    <text evidence="5">The sequence shown here is derived from an EMBL/GenBank/DDBJ whole genome shotgun (WGS) entry which is preliminary data.</text>
</comment>
<evidence type="ECO:0000256" key="3">
    <source>
        <dbReference type="ARBA" id="ARBA00023163"/>
    </source>
</evidence>
<evidence type="ECO:0000313" key="5">
    <source>
        <dbReference type="EMBL" id="MFD0783535.1"/>
    </source>
</evidence>
<gene>
    <name evidence="5" type="ORF">ACFQZ8_06360</name>
</gene>
<dbReference type="EMBL" id="JBHTHM010000168">
    <property type="protein sequence ID" value="MFD0783535.1"/>
    <property type="molecule type" value="Genomic_DNA"/>
</dbReference>
<dbReference type="InterPro" id="IPR036388">
    <property type="entry name" value="WH-like_DNA-bd_sf"/>
</dbReference>
<dbReference type="Proteomes" id="UP001597053">
    <property type="component" value="Unassembled WGS sequence"/>
</dbReference>
<evidence type="ECO:0000256" key="1">
    <source>
        <dbReference type="ARBA" id="ARBA00023015"/>
    </source>
</evidence>
<dbReference type="SUPFAM" id="SSF46785">
    <property type="entry name" value="Winged helix' DNA-binding domain"/>
    <property type="match status" value="1"/>
</dbReference>
<sequence length="127" mass="13599">MFAFVRIPGGPEAQECLNTLVPGSAHAVSKVMITEVSKSRLSDTLDRVTGEVPTRRAQRLHASALALMFTDRSARGIADRLGDLIHSGEIAQGLRLPTVRALAAALHVGPTTIASAWAQLRQRGLIH</sequence>